<protein>
    <submittedName>
        <fullName evidence="2">Uncharacterized protein</fullName>
    </submittedName>
</protein>
<keyword evidence="3" id="KW-1185">Reference proteome</keyword>
<sequence>MTDFKIYRSTTCILETSRFRVCSAQLITFRMVPHLQQYERSKTKSVPLTNHPPEQKEGQLKRAAPYLCTVHTNTKPSAPPLIRGDKTLRLRIVKREKFITRSQLHDPL</sequence>
<evidence type="ECO:0000256" key="1">
    <source>
        <dbReference type="SAM" id="MobiDB-lite"/>
    </source>
</evidence>
<organism evidence="2 3">
    <name type="scientific">Caerostris darwini</name>
    <dbReference type="NCBI Taxonomy" id="1538125"/>
    <lineage>
        <taxon>Eukaryota</taxon>
        <taxon>Metazoa</taxon>
        <taxon>Ecdysozoa</taxon>
        <taxon>Arthropoda</taxon>
        <taxon>Chelicerata</taxon>
        <taxon>Arachnida</taxon>
        <taxon>Araneae</taxon>
        <taxon>Araneomorphae</taxon>
        <taxon>Entelegynae</taxon>
        <taxon>Araneoidea</taxon>
        <taxon>Araneidae</taxon>
        <taxon>Caerostris</taxon>
    </lineage>
</organism>
<reference evidence="2 3" key="1">
    <citation type="submission" date="2021-06" db="EMBL/GenBank/DDBJ databases">
        <title>Caerostris darwini draft genome.</title>
        <authorList>
            <person name="Kono N."/>
            <person name="Arakawa K."/>
        </authorList>
    </citation>
    <scope>NUCLEOTIDE SEQUENCE [LARGE SCALE GENOMIC DNA]</scope>
</reference>
<comment type="caution">
    <text evidence="2">The sequence shown here is derived from an EMBL/GenBank/DDBJ whole genome shotgun (WGS) entry which is preliminary data.</text>
</comment>
<dbReference type="AlphaFoldDB" id="A0AAV4R9B4"/>
<gene>
    <name evidence="2" type="ORF">CDAR_557821</name>
</gene>
<accession>A0AAV4R9B4</accession>
<proteinExistence type="predicted"/>
<feature type="region of interest" description="Disordered" evidence="1">
    <location>
        <begin position="40"/>
        <end position="61"/>
    </location>
</feature>
<dbReference type="Proteomes" id="UP001054837">
    <property type="component" value="Unassembled WGS sequence"/>
</dbReference>
<dbReference type="EMBL" id="BPLQ01005964">
    <property type="protein sequence ID" value="GIY18893.1"/>
    <property type="molecule type" value="Genomic_DNA"/>
</dbReference>
<evidence type="ECO:0000313" key="3">
    <source>
        <dbReference type="Proteomes" id="UP001054837"/>
    </source>
</evidence>
<name>A0AAV4R9B4_9ARAC</name>
<evidence type="ECO:0000313" key="2">
    <source>
        <dbReference type="EMBL" id="GIY18893.1"/>
    </source>
</evidence>